<keyword evidence="4" id="KW-1185">Reference proteome</keyword>
<dbReference type="AlphaFoldDB" id="A0A411YB45"/>
<protein>
    <submittedName>
        <fullName evidence="3">SDR family oxidoreductase</fullName>
    </submittedName>
</protein>
<organism evidence="3 4">
    <name type="scientific">Egibacter rhizosphaerae</name>
    <dbReference type="NCBI Taxonomy" id="1670831"/>
    <lineage>
        <taxon>Bacteria</taxon>
        <taxon>Bacillati</taxon>
        <taxon>Actinomycetota</taxon>
        <taxon>Nitriliruptoria</taxon>
        <taxon>Egibacterales</taxon>
        <taxon>Egibacteraceae</taxon>
        <taxon>Egibacter</taxon>
    </lineage>
</organism>
<name>A0A411YB45_9ACTN</name>
<dbReference type="KEGG" id="erz:ER308_01800"/>
<dbReference type="PANTHER" id="PTHR43000">
    <property type="entry name" value="DTDP-D-GLUCOSE 4,6-DEHYDRATASE-RELATED"/>
    <property type="match status" value="1"/>
</dbReference>
<evidence type="ECO:0000256" key="1">
    <source>
        <dbReference type="ARBA" id="ARBA00007637"/>
    </source>
</evidence>
<dbReference type="EMBL" id="CP036402">
    <property type="protein sequence ID" value="QBI18424.1"/>
    <property type="molecule type" value="Genomic_DNA"/>
</dbReference>
<sequence>MVSRVTLAVFGGTGFIGRAVAAAGRARGYEPVLLAPDDPAGAAVVASDVPVVYCDVASPESVREALATTRPGAMVHLAAYGSGPAGLLAGASENPVAAVDVNVRGLVNVVEAAGEVGLDRIVWSSSTTVYAFGTPDPRSLVDERVPPAPQTIYGATKAAAELMAAPLEGRTGVRPVGLRLPLVFGPGRWYGGSQDALVAFVADVAAGRPTRIQATDTLADWMYVDDAAHALLAALHADSPGHVYNLAAHQASLAELARAVAAHARAPAAVDLVARQGPDFPLVDGSAAVTDLGLEPPLGLASAAADYVARTEVTDAHAD</sequence>
<dbReference type="InterPro" id="IPR001509">
    <property type="entry name" value="Epimerase_deHydtase"/>
</dbReference>
<proteinExistence type="inferred from homology"/>
<reference evidence="3 4" key="1">
    <citation type="submission" date="2019-01" db="EMBL/GenBank/DDBJ databases">
        <title>Egibacter rhizosphaerae EGI 80759T.</title>
        <authorList>
            <person name="Chen D.-D."/>
            <person name="Tian Y."/>
            <person name="Jiao J.-Y."/>
            <person name="Zhang X.-T."/>
            <person name="Zhang Y.-G."/>
            <person name="Zhang Y."/>
            <person name="Xiao M."/>
            <person name="Shu W.-S."/>
            <person name="Li W.-J."/>
        </authorList>
    </citation>
    <scope>NUCLEOTIDE SEQUENCE [LARGE SCALE GENOMIC DNA]</scope>
    <source>
        <strain evidence="3 4">EGI 80759</strain>
    </source>
</reference>
<dbReference type="InterPro" id="IPR036291">
    <property type="entry name" value="NAD(P)-bd_dom_sf"/>
</dbReference>
<evidence type="ECO:0000259" key="2">
    <source>
        <dbReference type="Pfam" id="PF01370"/>
    </source>
</evidence>
<dbReference type="Pfam" id="PF01370">
    <property type="entry name" value="Epimerase"/>
    <property type="match status" value="1"/>
</dbReference>
<dbReference type="SUPFAM" id="SSF51735">
    <property type="entry name" value="NAD(P)-binding Rossmann-fold domains"/>
    <property type="match status" value="1"/>
</dbReference>
<dbReference type="CDD" id="cd08946">
    <property type="entry name" value="SDR_e"/>
    <property type="match status" value="1"/>
</dbReference>
<evidence type="ECO:0000313" key="4">
    <source>
        <dbReference type="Proteomes" id="UP000291469"/>
    </source>
</evidence>
<accession>A0A411YB45</accession>
<comment type="similarity">
    <text evidence="1">Belongs to the NAD(P)-dependent epimerase/dehydratase family.</text>
</comment>
<dbReference type="Proteomes" id="UP000291469">
    <property type="component" value="Chromosome"/>
</dbReference>
<feature type="domain" description="NAD-dependent epimerase/dehydratase" evidence="2">
    <location>
        <begin position="9"/>
        <end position="247"/>
    </location>
</feature>
<dbReference type="OrthoDB" id="9803892at2"/>
<evidence type="ECO:0000313" key="3">
    <source>
        <dbReference type="EMBL" id="QBI18424.1"/>
    </source>
</evidence>
<dbReference type="Gene3D" id="3.40.50.720">
    <property type="entry name" value="NAD(P)-binding Rossmann-like Domain"/>
    <property type="match status" value="1"/>
</dbReference>
<gene>
    <name evidence="3" type="ORF">ER308_01800</name>
</gene>